<keyword evidence="2 3" id="KW-0539">Nucleus</keyword>
<name>A0A4S8Y621_AURPU</name>
<feature type="compositionally biased region" description="Low complexity" evidence="4">
    <location>
        <begin position="93"/>
        <end position="107"/>
    </location>
</feature>
<dbReference type="Proteomes" id="UP000310687">
    <property type="component" value="Unassembled WGS sequence"/>
</dbReference>
<dbReference type="Pfam" id="PF00505">
    <property type="entry name" value="HMG_box"/>
    <property type="match status" value="1"/>
</dbReference>
<evidence type="ECO:0000256" key="2">
    <source>
        <dbReference type="ARBA" id="ARBA00023242"/>
    </source>
</evidence>
<comment type="caution">
    <text evidence="6">The sequence shown here is derived from an EMBL/GenBank/DDBJ whole genome shotgun (WGS) entry which is preliminary data.</text>
</comment>
<dbReference type="PANTHER" id="PTHR45789:SF2">
    <property type="entry name" value="FI18025P1"/>
    <property type="match status" value="1"/>
</dbReference>
<dbReference type="GO" id="GO:0000981">
    <property type="term" value="F:DNA-binding transcription factor activity, RNA polymerase II-specific"/>
    <property type="evidence" value="ECO:0007669"/>
    <property type="project" value="TreeGrafter"/>
</dbReference>
<dbReference type="CDD" id="cd01389">
    <property type="entry name" value="HMG-box_ROX1-like"/>
    <property type="match status" value="1"/>
</dbReference>
<evidence type="ECO:0000256" key="1">
    <source>
        <dbReference type="ARBA" id="ARBA00023125"/>
    </source>
</evidence>
<dbReference type="AlphaFoldDB" id="A0A4S8Y621"/>
<dbReference type="PANTHER" id="PTHR45789">
    <property type="entry name" value="FI18025P1"/>
    <property type="match status" value="1"/>
</dbReference>
<accession>A0A4S8Y621</accession>
<evidence type="ECO:0000313" key="7">
    <source>
        <dbReference type="Proteomes" id="UP000310687"/>
    </source>
</evidence>
<dbReference type="InterPro" id="IPR036910">
    <property type="entry name" value="HMG_box_dom_sf"/>
</dbReference>
<reference evidence="6 7" key="1">
    <citation type="submission" date="2018-10" db="EMBL/GenBank/DDBJ databases">
        <title>Fifty Aureobasidium pullulans genomes reveal a recombining polyextremotolerant generalist.</title>
        <authorList>
            <person name="Gostincar C."/>
            <person name="Turk M."/>
            <person name="Zajc J."/>
            <person name="Gunde-Cimerman N."/>
        </authorList>
    </citation>
    <scope>NUCLEOTIDE SEQUENCE [LARGE SCALE GENOMIC DNA]</scope>
    <source>
        <strain evidence="6 7">EXF-11013</strain>
    </source>
</reference>
<evidence type="ECO:0000259" key="5">
    <source>
        <dbReference type="PROSITE" id="PS50118"/>
    </source>
</evidence>
<feature type="region of interest" description="Disordered" evidence="4">
    <location>
        <begin position="1"/>
        <end position="116"/>
    </location>
</feature>
<protein>
    <recommendedName>
        <fullName evidence="5">HMG box domain-containing protein</fullName>
    </recommendedName>
</protein>
<dbReference type="InterPro" id="IPR051356">
    <property type="entry name" value="SOX/SOX-like_TF"/>
</dbReference>
<feature type="region of interest" description="Disordered" evidence="4">
    <location>
        <begin position="259"/>
        <end position="300"/>
    </location>
</feature>
<evidence type="ECO:0000313" key="6">
    <source>
        <dbReference type="EMBL" id="THW45257.1"/>
    </source>
</evidence>
<proteinExistence type="predicted"/>
<feature type="DNA-binding region" description="HMG box" evidence="3">
    <location>
        <begin position="166"/>
        <end position="235"/>
    </location>
</feature>
<sequence length="501" mass="55966">MSSNRITQSGQYGPPSDNQHELSYIENYNDGQAYDNFSFDNSTWPDGSGLGPYDNANHGYQDVGVGTPLSHPNTGSDGSRKTRSGRTTKPMDSPMSSTRSTPAASSPHIAGVRKNRTKKAQGAEVILQAPLSILTKDSETPLRDMEAWANRSIEDRRAEVVKANKIARPMNRFMLYRSAYAERTKKWCDQNNHQIVSKVTGQSWKQLEPKEVKDYYDKLATIERENHQRAFPEYKFSPAKAMPKKKNPKRILDYPESAYHNLSDSEGDPDGEYNPGRRVRQVKQPPRMTHPYADNYSYADPKYQLPDPGRGYGQYQQAMPYAVSQAQMYHTDPYSHAVANGHGQYQLYQQGNGGQQMHDHRMAMNATPASMGSNGALVSMPGGQHHELLQSRGPTPVSSYQQPQHGGNYVDHNGLLLHPDHTNYNLGNELSGLDTNFHEAMNGGFDMSGGQGTAEGRASDEETIKTSWPIIRDVQEEGLDPDAIENMASRPCMEGFLRSQF</sequence>
<dbReference type="GO" id="GO:0000978">
    <property type="term" value="F:RNA polymerase II cis-regulatory region sequence-specific DNA binding"/>
    <property type="evidence" value="ECO:0007669"/>
    <property type="project" value="TreeGrafter"/>
</dbReference>
<feature type="domain" description="HMG box" evidence="5">
    <location>
        <begin position="166"/>
        <end position="235"/>
    </location>
</feature>
<dbReference type="Gene3D" id="1.10.30.10">
    <property type="entry name" value="High mobility group box domain"/>
    <property type="match status" value="1"/>
</dbReference>
<evidence type="ECO:0000256" key="4">
    <source>
        <dbReference type="SAM" id="MobiDB-lite"/>
    </source>
</evidence>
<organism evidence="6 7">
    <name type="scientific">Aureobasidium pullulans</name>
    <name type="common">Black yeast</name>
    <name type="synonym">Pullularia pullulans</name>
    <dbReference type="NCBI Taxonomy" id="5580"/>
    <lineage>
        <taxon>Eukaryota</taxon>
        <taxon>Fungi</taxon>
        <taxon>Dikarya</taxon>
        <taxon>Ascomycota</taxon>
        <taxon>Pezizomycotina</taxon>
        <taxon>Dothideomycetes</taxon>
        <taxon>Dothideomycetidae</taxon>
        <taxon>Dothideales</taxon>
        <taxon>Saccotheciaceae</taxon>
        <taxon>Aureobasidium</taxon>
    </lineage>
</organism>
<dbReference type="SUPFAM" id="SSF47095">
    <property type="entry name" value="HMG-box"/>
    <property type="match status" value="1"/>
</dbReference>
<dbReference type="PROSITE" id="PS50118">
    <property type="entry name" value="HMG_BOX_2"/>
    <property type="match status" value="1"/>
</dbReference>
<keyword evidence="1 3" id="KW-0238">DNA-binding</keyword>
<dbReference type="SMART" id="SM00398">
    <property type="entry name" value="HMG"/>
    <property type="match status" value="1"/>
</dbReference>
<gene>
    <name evidence="6" type="ORF">D6D22_03631</name>
</gene>
<dbReference type="InterPro" id="IPR009071">
    <property type="entry name" value="HMG_box_dom"/>
</dbReference>
<feature type="compositionally biased region" description="Polar residues" evidence="4">
    <location>
        <begin position="1"/>
        <end position="11"/>
    </location>
</feature>
<evidence type="ECO:0000256" key="3">
    <source>
        <dbReference type="PROSITE-ProRule" id="PRU00267"/>
    </source>
</evidence>
<dbReference type="GO" id="GO:0005634">
    <property type="term" value="C:nucleus"/>
    <property type="evidence" value="ECO:0007669"/>
    <property type="project" value="UniProtKB-UniRule"/>
</dbReference>
<dbReference type="EMBL" id="QZAL01000036">
    <property type="protein sequence ID" value="THW45257.1"/>
    <property type="molecule type" value="Genomic_DNA"/>
</dbReference>